<dbReference type="PRINTS" id="PR00267">
    <property type="entry name" value="INTFRNREGFCT"/>
</dbReference>
<accession>H3CCG0</accession>
<dbReference type="SMART" id="SM01243">
    <property type="entry name" value="IRF-3"/>
    <property type="match status" value="1"/>
</dbReference>
<sequence>MSFQPRRIRLKPWLLAQVDSGRYPGLQWVSQDHRLFQVPWKHATRHTPAAEEEVTIFKAWALETGKYQEGVDEPDPAKWKANLRCALNKSREFQLKYDGTKETPVRPYKIYEVCQQPGDAVSDAADDEDEEMPDLMHLTISESQQLVLPAGVGAGPGFIQDGGSSGSASTGSYLALPDLGGFGPCAAGPSGPAGATSDLQSQMETGSCFGAGRIQDFSVLPELDPSENAMEAPQDLVDPQNQQPVKYDLLSSVPLTDLELKFQYRGRLVGSHTVSNPQGCRLYYGQLEPRPDQVDLLGPVSLQQVQFPGTSDIQNHRQRHYTETVLAVMERGLILEIWEQDIYAIRLCQSKVFWSGPAVPDRGPPNPLEREERVRVFSLNQFLEGLIRFQKGEVTQPPPFEIHFCFGEDWPDGRPKEKKLIMVQVVPVVARMLTEMFSGELNWSTDSLRLQISNPDIKDQTVEQFKELQRLMQSHNILGPWALS</sequence>
<keyword evidence="8" id="KW-0539">Nucleus</keyword>
<evidence type="ECO:0000256" key="2">
    <source>
        <dbReference type="ARBA" id="ARBA00004496"/>
    </source>
</evidence>
<keyword evidence="5" id="KW-0805">Transcription regulation</keyword>
<dbReference type="PROSITE" id="PS51507">
    <property type="entry name" value="IRF_2"/>
    <property type="match status" value="1"/>
</dbReference>
<keyword evidence="4" id="KW-0832">Ubl conjugation</keyword>
<dbReference type="OMA" id="HENTYST"/>
<dbReference type="HOGENOM" id="CLU_031544_0_0_1"/>
<feature type="domain" description="IRF tryptophan pentad repeat" evidence="9">
    <location>
        <begin position="7"/>
        <end position="115"/>
    </location>
</feature>
<keyword evidence="3" id="KW-0963">Cytoplasm</keyword>
<evidence type="ECO:0000256" key="7">
    <source>
        <dbReference type="ARBA" id="ARBA00023163"/>
    </source>
</evidence>
<evidence type="ECO:0000313" key="11">
    <source>
        <dbReference type="Proteomes" id="UP000007303"/>
    </source>
</evidence>
<dbReference type="InterPro" id="IPR036388">
    <property type="entry name" value="WH-like_DNA-bd_sf"/>
</dbReference>
<dbReference type="GO" id="GO:0000978">
    <property type="term" value="F:RNA polymerase II cis-regulatory region sequence-specific DNA binding"/>
    <property type="evidence" value="ECO:0007669"/>
    <property type="project" value="TreeGrafter"/>
</dbReference>
<dbReference type="AlphaFoldDB" id="H3CCG0"/>
<dbReference type="GeneTree" id="ENSGT00940000159926"/>
<dbReference type="Gene3D" id="2.60.200.10">
    <property type="match status" value="1"/>
</dbReference>
<comment type="subcellular location">
    <subcellularLocation>
        <location evidence="2">Cytoplasm</location>
    </subcellularLocation>
    <subcellularLocation>
        <location evidence="1">Nucleus</location>
    </subcellularLocation>
</comment>
<dbReference type="InterPro" id="IPR036390">
    <property type="entry name" value="WH_DNA-bd_sf"/>
</dbReference>
<evidence type="ECO:0000256" key="3">
    <source>
        <dbReference type="ARBA" id="ARBA00022490"/>
    </source>
</evidence>
<dbReference type="SMART" id="SM00348">
    <property type="entry name" value="IRF"/>
    <property type="match status" value="1"/>
</dbReference>
<keyword evidence="11" id="KW-1185">Reference proteome</keyword>
<reference evidence="11" key="1">
    <citation type="journal article" date="2004" name="Nature">
        <title>Genome duplication in the teleost fish Tetraodon nigroviridis reveals the early vertebrate proto-karyotype.</title>
        <authorList>
            <person name="Jaillon O."/>
            <person name="Aury J.-M."/>
            <person name="Brunet F."/>
            <person name="Petit J.-L."/>
            <person name="Stange-Thomann N."/>
            <person name="Mauceli E."/>
            <person name="Bouneau L."/>
            <person name="Fischer C."/>
            <person name="Ozouf-Costaz C."/>
            <person name="Bernot A."/>
            <person name="Nicaud S."/>
            <person name="Jaffe D."/>
            <person name="Fisher S."/>
            <person name="Lutfalla G."/>
            <person name="Dossat C."/>
            <person name="Segurens B."/>
            <person name="Dasilva C."/>
            <person name="Salanoubat M."/>
            <person name="Levy M."/>
            <person name="Boudet N."/>
            <person name="Castellano S."/>
            <person name="Anthouard V."/>
            <person name="Jubin C."/>
            <person name="Castelli V."/>
            <person name="Katinka M."/>
            <person name="Vacherie B."/>
            <person name="Biemont C."/>
            <person name="Skalli Z."/>
            <person name="Cattolico L."/>
            <person name="Poulain J."/>
            <person name="De Berardinis V."/>
            <person name="Cruaud C."/>
            <person name="Duprat S."/>
            <person name="Brottier P."/>
            <person name="Coutanceau J.-P."/>
            <person name="Gouzy J."/>
            <person name="Parra G."/>
            <person name="Lardier G."/>
            <person name="Chapple C."/>
            <person name="McKernan K.J."/>
            <person name="McEwan P."/>
            <person name="Bosak S."/>
            <person name="Kellis M."/>
            <person name="Volff J.-N."/>
            <person name="Guigo R."/>
            <person name="Zody M.C."/>
            <person name="Mesirov J."/>
            <person name="Lindblad-Toh K."/>
            <person name="Birren B."/>
            <person name="Nusbaum C."/>
            <person name="Kahn D."/>
            <person name="Robinson-Rechavi M."/>
            <person name="Laudet V."/>
            <person name="Schachter V."/>
            <person name="Quetier F."/>
            <person name="Saurin W."/>
            <person name="Scarpelli C."/>
            <person name="Wincker P."/>
            <person name="Lander E.S."/>
            <person name="Weissenbach J."/>
            <person name="Roest Crollius H."/>
        </authorList>
    </citation>
    <scope>NUCLEOTIDE SEQUENCE [LARGE SCALE GENOMIC DNA]</scope>
</reference>
<dbReference type="GO" id="GO:0002376">
    <property type="term" value="P:immune system process"/>
    <property type="evidence" value="ECO:0007669"/>
    <property type="project" value="TreeGrafter"/>
</dbReference>
<evidence type="ECO:0000259" key="9">
    <source>
        <dbReference type="PROSITE" id="PS51507"/>
    </source>
</evidence>
<dbReference type="GO" id="GO:0005634">
    <property type="term" value="C:nucleus"/>
    <property type="evidence" value="ECO:0007669"/>
    <property type="project" value="UniProtKB-SubCell"/>
</dbReference>
<dbReference type="Pfam" id="PF00605">
    <property type="entry name" value="IRF"/>
    <property type="match status" value="1"/>
</dbReference>
<dbReference type="InterPro" id="IPR019471">
    <property type="entry name" value="Interferon_reg_factor-3"/>
</dbReference>
<dbReference type="GO" id="GO:0000981">
    <property type="term" value="F:DNA-binding transcription factor activity, RNA polymerase II-specific"/>
    <property type="evidence" value="ECO:0007669"/>
    <property type="project" value="TreeGrafter"/>
</dbReference>
<name>H3CCG0_TETNG</name>
<proteinExistence type="predicted"/>
<evidence type="ECO:0000256" key="6">
    <source>
        <dbReference type="ARBA" id="ARBA00023125"/>
    </source>
</evidence>
<dbReference type="PANTHER" id="PTHR11949">
    <property type="entry name" value="INTERFERON REGULATORY FACTOR"/>
    <property type="match status" value="1"/>
</dbReference>
<evidence type="ECO:0000256" key="5">
    <source>
        <dbReference type="ARBA" id="ARBA00023015"/>
    </source>
</evidence>
<protein>
    <submittedName>
        <fullName evidence="10">Interferon regulatory factor 5</fullName>
    </submittedName>
</protein>
<dbReference type="Pfam" id="PF10401">
    <property type="entry name" value="IRF-3"/>
    <property type="match status" value="1"/>
</dbReference>
<dbReference type="PANTHER" id="PTHR11949:SF10">
    <property type="entry name" value="INTERFERON REGULATORY FACTOR 5"/>
    <property type="match status" value="1"/>
</dbReference>
<dbReference type="Gene3D" id="1.10.10.10">
    <property type="entry name" value="Winged helix-like DNA-binding domain superfamily/Winged helix DNA-binding domain"/>
    <property type="match status" value="1"/>
</dbReference>
<evidence type="ECO:0000313" key="10">
    <source>
        <dbReference type="Ensembl" id="ENSTNIP00000005932.1"/>
    </source>
</evidence>
<reference evidence="10" key="2">
    <citation type="submission" date="2025-08" db="UniProtKB">
        <authorList>
            <consortium name="Ensembl"/>
        </authorList>
    </citation>
    <scope>IDENTIFICATION</scope>
</reference>
<dbReference type="GO" id="GO:0045944">
    <property type="term" value="P:positive regulation of transcription by RNA polymerase II"/>
    <property type="evidence" value="ECO:0007669"/>
    <property type="project" value="UniProtKB-ARBA"/>
</dbReference>
<dbReference type="FunCoup" id="H3CCG0">
    <property type="interactions" value="734"/>
</dbReference>
<dbReference type="Proteomes" id="UP000007303">
    <property type="component" value="Unassembled WGS sequence"/>
</dbReference>
<dbReference type="InterPro" id="IPR017855">
    <property type="entry name" value="SMAD-like_dom_sf"/>
</dbReference>
<dbReference type="InParanoid" id="H3CCG0"/>
<organism evidence="10 11">
    <name type="scientific">Tetraodon nigroviridis</name>
    <name type="common">Spotted green pufferfish</name>
    <name type="synonym">Chelonodon nigroviridis</name>
    <dbReference type="NCBI Taxonomy" id="99883"/>
    <lineage>
        <taxon>Eukaryota</taxon>
        <taxon>Metazoa</taxon>
        <taxon>Chordata</taxon>
        <taxon>Craniata</taxon>
        <taxon>Vertebrata</taxon>
        <taxon>Euteleostomi</taxon>
        <taxon>Actinopterygii</taxon>
        <taxon>Neopterygii</taxon>
        <taxon>Teleostei</taxon>
        <taxon>Neoteleostei</taxon>
        <taxon>Acanthomorphata</taxon>
        <taxon>Eupercaria</taxon>
        <taxon>Tetraodontiformes</taxon>
        <taxon>Tetradontoidea</taxon>
        <taxon>Tetraodontidae</taxon>
        <taxon>Tetraodon</taxon>
    </lineage>
</organism>
<evidence type="ECO:0000256" key="8">
    <source>
        <dbReference type="ARBA" id="ARBA00023242"/>
    </source>
</evidence>
<reference evidence="10" key="3">
    <citation type="submission" date="2025-09" db="UniProtKB">
        <authorList>
            <consortium name="Ensembl"/>
        </authorList>
    </citation>
    <scope>IDENTIFICATION</scope>
</reference>
<dbReference type="Ensembl" id="ENSTNIT00000006080.1">
    <property type="protein sequence ID" value="ENSTNIP00000005932.1"/>
    <property type="gene ID" value="ENSTNIG00000003346.1"/>
</dbReference>
<dbReference type="SUPFAM" id="SSF46785">
    <property type="entry name" value="Winged helix' DNA-binding domain"/>
    <property type="match status" value="1"/>
</dbReference>
<dbReference type="GO" id="GO:0005737">
    <property type="term" value="C:cytoplasm"/>
    <property type="evidence" value="ECO:0007669"/>
    <property type="project" value="UniProtKB-SubCell"/>
</dbReference>
<keyword evidence="7" id="KW-0804">Transcription</keyword>
<dbReference type="InterPro" id="IPR001346">
    <property type="entry name" value="Interferon_reg_fact_DNA-bd_dom"/>
</dbReference>
<dbReference type="CDD" id="cd00103">
    <property type="entry name" value="IRF"/>
    <property type="match status" value="1"/>
</dbReference>
<evidence type="ECO:0000256" key="4">
    <source>
        <dbReference type="ARBA" id="ARBA00022843"/>
    </source>
</evidence>
<dbReference type="STRING" id="99883.ENSTNIP00000005932"/>
<dbReference type="SUPFAM" id="SSF49879">
    <property type="entry name" value="SMAD/FHA domain"/>
    <property type="match status" value="1"/>
</dbReference>
<keyword evidence="6" id="KW-0238">DNA-binding</keyword>
<evidence type="ECO:0000256" key="1">
    <source>
        <dbReference type="ARBA" id="ARBA00004123"/>
    </source>
</evidence>
<dbReference type="InterPro" id="IPR008984">
    <property type="entry name" value="SMAD_FHA_dom_sf"/>
</dbReference>
<dbReference type="FunFam" id="2.60.200.10:FF:000003">
    <property type="entry name" value="Interferon regulatory factor 5"/>
    <property type="match status" value="1"/>
</dbReference>
<dbReference type="FunFam" id="1.10.10.10:FF:000093">
    <property type="entry name" value="Putative interferon regulatory factor 6"/>
    <property type="match status" value="1"/>
</dbReference>